<evidence type="ECO:0000313" key="2">
    <source>
        <dbReference type="Proteomes" id="UP000502894"/>
    </source>
</evidence>
<dbReference type="RefSeq" id="WP_173235654.1">
    <property type="nucleotide sequence ID" value="NZ_AP022839.1"/>
</dbReference>
<dbReference type="EMBL" id="AP022839">
    <property type="protein sequence ID" value="BCA93809.1"/>
    <property type="molecule type" value="Genomic_DNA"/>
</dbReference>
<keyword evidence="2" id="KW-1185">Reference proteome</keyword>
<name>A0A6F8T045_9GAMM</name>
<organism evidence="1 2">
    <name type="scientific">Legionella antarctica</name>
    <dbReference type="NCBI Taxonomy" id="2708020"/>
    <lineage>
        <taxon>Bacteria</taxon>
        <taxon>Pseudomonadati</taxon>
        <taxon>Pseudomonadota</taxon>
        <taxon>Gammaproteobacteria</taxon>
        <taxon>Legionellales</taxon>
        <taxon>Legionellaceae</taxon>
        <taxon>Legionella</taxon>
    </lineage>
</organism>
<evidence type="ECO:0000313" key="1">
    <source>
        <dbReference type="EMBL" id="BCA93809.1"/>
    </source>
</evidence>
<proteinExistence type="predicted"/>
<gene>
    <name evidence="1" type="ORF">TUM19329_01700</name>
</gene>
<accession>A0A6F8T045</accession>
<dbReference type="Proteomes" id="UP000502894">
    <property type="component" value="Chromosome"/>
</dbReference>
<dbReference type="KEGG" id="lant:TUM19329_01700"/>
<sequence length="278" mass="31712">MSRIRTIKPEFWVSEQTIACSPNARLLFIGMWNFADDSGVHPTSYVRLKAQIFPADNCTTEEIKNWVNELINNGLIREYAIDDKSYWVITGWKNHQRIDKPTYRYPLPQSELKKIKDNSTITRRGVDDSSLSTLRSLDEPSPTEWKGMEGIGKEVNICEVETSPVLNSETNLSADIQTIFEHWRSVMNHPRAKLDQKRQRKIAQALKLGFSVAELKQAIDGCSMTPHNMGKNEGNQLYNYIDLIFRNAEHIERFINNAGGSHAMTPHFSADDLMAGVI</sequence>
<reference evidence="1" key="1">
    <citation type="journal article" date="2020" name="Microbiol. Resour. Announc.">
        <title>Complete Genome Sequence of Novel Psychrotolerant Legionella Strain TUM19329, Isolated from Antarctic Lake Sediment.</title>
        <authorList>
            <person name="Shimada S."/>
            <person name="Nakai R."/>
            <person name="Aoki K."/>
            <person name="Shimoeda N."/>
            <person name="Ohno G."/>
            <person name="Miyazaki Y."/>
            <person name="Kudoh S."/>
            <person name="Imura S."/>
            <person name="Watanabe K."/>
            <person name="Ishii Y."/>
            <person name="Tateda K."/>
        </authorList>
    </citation>
    <scope>NUCLEOTIDE SEQUENCE [LARGE SCALE GENOMIC DNA]</scope>
    <source>
        <strain evidence="1">TUM19329</strain>
    </source>
</reference>
<protein>
    <submittedName>
        <fullName evidence="1">Uncharacterized protein</fullName>
    </submittedName>
</protein>
<dbReference type="AlphaFoldDB" id="A0A6F8T045"/>